<dbReference type="EnsemblMetazoa" id="ENSAATROPT008585">
    <property type="protein sequence ID" value="ENSAATROPP007734"/>
    <property type="gene ID" value="ENSAATROPG007002"/>
</dbReference>
<reference evidence="2" key="1">
    <citation type="submission" date="2024-04" db="UniProtKB">
        <authorList>
            <consortium name="EnsemblMetazoa"/>
        </authorList>
    </citation>
    <scope>IDENTIFICATION</scope>
    <source>
        <strain evidence="2">EBRO</strain>
    </source>
</reference>
<evidence type="ECO:0000313" key="3">
    <source>
        <dbReference type="Proteomes" id="UP000075880"/>
    </source>
</evidence>
<name>A0AAG5DA51_ANOAO</name>
<feature type="chain" id="PRO_5042554952" description="Secreted protein" evidence="1">
    <location>
        <begin position="19"/>
        <end position="65"/>
    </location>
</feature>
<protein>
    <recommendedName>
        <fullName evidence="4">Secreted protein</fullName>
    </recommendedName>
</protein>
<dbReference type="Proteomes" id="UP000075880">
    <property type="component" value="Unassembled WGS sequence"/>
</dbReference>
<organism evidence="2 3">
    <name type="scientific">Anopheles atroparvus</name>
    <name type="common">European mosquito</name>
    <dbReference type="NCBI Taxonomy" id="41427"/>
    <lineage>
        <taxon>Eukaryota</taxon>
        <taxon>Metazoa</taxon>
        <taxon>Ecdysozoa</taxon>
        <taxon>Arthropoda</taxon>
        <taxon>Hexapoda</taxon>
        <taxon>Insecta</taxon>
        <taxon>Pterygota</taxon>
        <taxon>Neoptera</taxon>
        <taxon>Endopterygota</taxon>
        <taxon>Diptera</taxon>
        <taxon>Nematocera</taxon>
        <taxon>Culicoidea</taxon>
        <taxon>Culicidae</taxon>
        <taxon>Anophelinae</taxon>
        <taxon>Anopheles</taxon>
    </lineage>
</organism>
<sequence length="65" mass="6672">MCNLVSSAFFFVFSLVEAERLSTTAAAGKGTTRIAFPGTLPLTGGAGTTRIAFPGTPLLLEHLSG</sequence>
<proteinExistence type="predicted"/>
<keyword evidence="1" id="KW-0732">Signal</keyword>
<dbReference type="AlphaFoldDB" id="A0AAG5DA51"/>
<accession>A0AAG5DA51</accession>
<feature type="signal peptide" evidence="1">
    <location>
        <begin position="1"/>
        <end position="18"/>
    </location>
</feature>
<evidence type="ECO:0008006" key="4">
    <source>
        <dbReference type="Google" id="ProtNLM"/>
    </source>
</evidence>
<evidence type="ECO:0000313" key="2">
    <source>
        <dbReference type="EnsemblMetazoa" id="ENSAATROPP007734"/>
    </source>
</evidence>
<keyword evidence="3" id="KW-1185">Reference proteome</keyword>
<evidence type="ECO:0000256" key="1">
    <source>
        <dbReference type="SAM" id="SignalP"/>
    </source>
</evidence>